<accession>A0A4Z2FGM8</accession>
<evidence type="ECO:0000313" key="3">
    <source>
        <dbReference type="Proteomes" id="UP000314294"/>
    </source>
</evidence>
<keyword evidence="3" id="KW-1185">Reference proteome</keyword>
<protein>
    <submittedName>
        <fullName evidence="2">Uncharacterized protein</fullName>
    </submittedName>
</protein>
<reference evidence="2 3" key="1">
    <citation type="submission" date="2019-03" db="EMBL/GenBank/DDBJ databases">
        <title>First draft genome of Liparis tanakae, snailfish: a comprehensive survey of snailfish specific genes.</title>
        <authorList>
            <person name="Kim W."/>
            <person name="Song I."/>
            <person name="Jeong J.-H."/>
            <person name="Kim D."/>
            <person name="Kim S."/>
            <person name="Ryu S."/>
            <person name="Song J.Y."/>
            <person name="Lee S.K."/>
        </authorList>
    </citation>
    <scope>NUCLEOTIDE SEQUENCE [LARGE SCALE GENOMIC DNA]</scope>
    <source>
        <tissue evidence="2">Muscle</tissue>
    </source>
</reference>
<evidence type="ECO:0000313" key="2">
    <source>
        <dbReference type="EMBL" id="TNN40055.1"/>
    </source>
</evidence>
<proteinExistence type="predicted"/>
<dbReference type="AlphaFoldDB" id="A0A4Z2FGM8"/>
<gene>
    <name evidence="2" type="ORF">EYF80_049790</name>
</gene>
<sequence>MMQQRRKSKTWGEKGRNAKREAKRLQPEEAAGVNVFVASAPWKPSAAADAVESAGARCPFDAAAAPLNDRLEAPGCHRHRPIKTAN</sequence>
<name>A0A4Z2FGM8_9TELE</name>
<feature type="region of interest" description="Disordered" evidence="1">
    <location>
        <begin position="1"/>
        <end position="26"/>
    </location>
</feature>
<dbReference type="EMBL" id="SRLO01001223">
    <property type="protein sequence ID" value="TNN40055.1"/>
    <property type="molecule type" value="Genomic_DNA"/>
</dbReference>
<feature type="compositionally biased region" description="Basic and acidic residues" evidence="1">
    <location>
        <begin position="10"/>
        <end position="26"/>
    </location>
</feature>
<comment type="caution">
    <text evidence="2">The sequence shown here is derived from an EMBL/GenBank/DDBJ whole genome shotgun (WGS) entry which is preliminary data.</text>
</comment>
<evidence type="ECO:0000256" key="1">
    <source>
        <dbReference type="SAM" id="MobiDB-lite"/>
    </source>
</evidence>
<organism evidence="2 3">
    <name type="scientific">Liparis tanakae</name>
    <name type="common">Tanaka's snailfish</name>
    <dbReference type="NCBI Taxonomy" id="230148"/>
    <lineage>
        <taxon>Eukaryota</taxon>
        <taxon>Metazoa</taxon>
        <taxon>Chordata</taxon>
        <taxon>Craniata</taxon>
        <taxon>Vertebrata</taxon>
        <taxon>Euteleostomi</taxon>
        <taxon>Actinopterygii</taxon>
        <taxon>Neopterygii</taxon>
        <taxon>Teleostei</taxon>
        <taxon>Neoteleostei</taxon>
        <taxon>Acanthomorphata</taxon>
        <taxon>Eupercaria</taxon>
        <taxon>Perciformes</taxon>
        <taxon>Cottioidei</taxon>
        <taxon>Cottales</taxon>
        <taxon>Liparidae</taxon>
        <taxon>Liparis</taxon>
    </lineage>
</organism>
<dbReference type="Proteomes" id="UP000314294">
    <property type="component" value="Unassembled WGS sequence"/>
</dbReference>